<gene>
    <name evidence="2" type="ORF">P7K49_033958</name>
</gene>
<feature type="region of interest" description="Disordered" evidence="1">
    <location>
        <begin position="21"/>
        <end position="62"/>
    </location>
</feature>
<reference evidence="2 3" key="1">
    <citation type="submission" date="2023-05" db="EMBL/GenBank/DDBJ databases">
        <title>B98-5 Cell Line De Novo Hybrid Assembly: An Optical Mapping Approach.</title>
        <authorList>
            <person name="Kananen K."/>
            <person name="Auerbach J.A."/>
            <person name="Kautto E."/>
            <person name="Blachly J.S."/>
        </authorList>
    </citation>
    <scope>NUCLEOTIDE SEQUENCE [LARGE SCALE GENOMIC DNA]</scope>
    <source>
        <strain evidence="2">B95-8</strain>
        <tissue evidence="2">Cell line</tissue>
    </source>
</reference>
<feature type="compositionally biased region" description="Basic and acidic residues" evidence="1">
    <location>
        <begin position="51"/>
        <end position="62"/>
    </location>
</feature>
<keyword evidence="3" id="KW-1185">Reference proteome</keyword>
<organism evidence="2 3">
    <name type="scientific">Saguinus oedipus</name>
    <name type="common">Cotton-top tamarin</name>
    <name type="synonym">Oedipomidas oedipus</name>
    <dbReference type="NCBI Taxonomy" id="9490"/>
    <lineage>
        <taxon>Eukaryota</taxon>
        <taxon>Metazoa</taxon>
        <taxon>Chordata</taxon>
        <taxon>Craniata</taxon>
        <taxon>Vertebrata</taxon>
        <taxon>Euteleostomi</taxon>
        <taxon>Mammalia</taxon>
        <taxon>Eutheria</taxon>
        <taxon>Euarchontoglires</taxon>
        <taxon>Primates</taxon>
        <taxon>Haplorrhini</taxon>
        <taxon>Platyrrhini</taxon>
        <taxon>Cebidae</taxon>
        <taxon>Callitrichinae</taxon>
        <taxon>Saguinus</taxon>
    </lineage>
</organism>
<evidence type="ECO:0000313" key="3">
    <source>
        <dbReference type="Proteomes" id="UP001266305"/>
    </source>
</evidence>
<protein>
    <submittedName>
        <fullName evidence="2">Uncharacterized protein</fullName>
    </submittedName>
</protein>
<dbReference type="EMBL" id="JASSZA010000019">
    <property type="protein sequence ID" value="KAK2088051.1"/>
    <property type="molecule type" value="Genomic_DNA"/>
</dbReference>
<sequence length="148" mass="16747">MVSTSVCALSQQPHRTMLEAVPRQSRERRLTQPAQKPDTSDLRKSLSRLSGSDRLEKEGYSDREVGTRDCLHHCNPDGMEGLGRGRVQLGWRLRLMRTFNCSGSSLALFHMGHTPRGPALVSKSRDPYYSPLLMEKELRQKAPSLQSR</sequence>
<comment type="caution">
    <text evidence="2">The sequence shown here is derived from an EMBL/GenBank/DDBJ whole genome shotgun (WGS) entry which is preliminary data.</text>
</comment>
<evidence type="ECO:0000256" key="1">
    <source>
        <dbReference type="SAM" id="MobiDB-lite"/>
    </source>
</evidence>
<evidence type="ECO:0000313" key="2">
    <source>
        <dbReference type="EMBL" id="KAK2088051.1"/>
    </source>
</evidence>
<accession>A0ABQ9TTD9</accession>
<name>A0ABQ9TTD9_SAGOE</name>
<dbReference type="Proteomes" id="UP001266305">
    <property type="component" value="Unassembled WGS sequence"/>
</dbReference>
<proteinExistence type="predicted"/>